<dbReference type="Proteomes" id="UP000178622">
    <property type="component" value="Unassembled WGS sequence"/>
</dbReference>
<keyword evidence="5" id="KW-1185">Reference proteome</keyword>
<organism evidence="4 5">
    <name type="scientific">Floricoccus tropicus</name>
    <dbReference type="NCBI Taxonomy" id="1859473"/>
    <lineage>
        <taxon>Bacteria</taxon>
        <taxon>Bacillati</taxon>
        <taxon>Bacillota</taxon>
        <taxon>Bacilli</taxon>
        <taxon>Lactobacillales</taxon>
        <taxon>Streptococcaceae</taxon>
        <taxon>Floricoccus</taxon>
    </lineage>
</organism>
<dbReference type="InterPro" id="IPR035920">
    <property type="entry name" value="YhbY-like_sf"/>
</dbReference>
<dbReference type="PANTHER" id="PTHR40065">
    <property type="entry name" value="RNA-BINDING PROTEIN YHBY"/>
    <property type="match status" value="1"/>
</dbReference>
<dbReference type="Gene3D" id="3.30.110.60">
    <property type="entry name" value="YhbY-like"/>
    <property type="match status" value="1"/>
</dbReference>
<dbReference type="OrthoDB" id="9797519at2"/>
<dbReference type="InterPro" id="IPR017924">
    <property type="entry name" value="RNA-binding_YhbY"/>
</dbReference>
<dbReference type="InterPro" id="IPR001890">
    <property type="entry name" value="RNA-binding_CRM"/>
</dbReference>
<dbReference type="AlphaFoldDB" id="A0A1E8GL92"/>
<dbReference type="EMBL" id="MKIR01000022">
    <property type="protein sequence ID" value="OFI48947.1"/>
    <property type="molecule type" value="Genomic_DNA"/>
</dbReference>
<comment type="caution">
    <text evidence="4">The sequence shown here is derived from an EMBL/GenBank/DDBJ whole genome shotgun (WGS) entry which is preliminary data.</text>
</comment>
<accession>A0A1E8GL92</accession>
<protein>
    <submittedName>
        <fullName evidence="4">RNA-binding protein</fullName>
    </submittedName>
</protein>
<dbReference type="SMART" id="SM01103">
    <property type="entry name" value="CRS1_YhbY"/>
    <property type="match status" value="1"/>
</dbReference>
<dbReference type="NCBIfam" id="TIGR00253">
    <property type="entry name" value="RNA_bind_YhbY"/>
    <property type="match status" value="1"/>
</dbReference>
<evidence type="ECO:0000256" key="1">
    <source>
        <dbReference type="ARBA" id="ARBA00022884"/>
    </source>
</evidence>
<dbReference type="PANTHER" id="PTHR40065:SF3">
    <property type="entry name" value="RNA-BINDING PROTEIN YHBY"/>
    <property type="match status" value="1"/>
</dbReference>
<sequence>MELTSKQKSFLKSEAHHLSPIVQIGKNGMNNEVKTSIRNVLDARELIKISLLQNTDETVEDVADALEEMGFNVVQKIGRIVVVFKVSDRKENRKISAKVKAI</sequence>
<dbReference type="STRING" id="1859473.BG261_04610"/>
<evidence type="ECO:0000256" key="2">
    <source>
        <dbReference type="PROSITE-ProRule" id="PRU00626"/>
    </source>
</evidence>
<evidence type="ECO:0000259" key="3">
    <source>
        <dbReference type="PROSITE" id="PS51295"/>
    </source>
</evidence>
<dbReference type="InterPro" id="IPR051925">
    <property type="entry name" value="RNA-binding_domain"/>
</dbReference>
<keyword evidence="1 2" id="KW-0694">RNA-binding</keyword>
<dbReference type="RefSeq" id="WP_070787483.1">
    <property type="nucleotide sequence ID" value="NZ_MKIR01000022.1"/>
</dbReference>
<dbReference type="PROSITE" id="PS51295">
    <property type="entry name" value="CRM"/>
    <property type="match status" value="1"/>
</dbReference>
<dbReference type="Pfam" id="PF01985">
    <property type="entry name" value="CRS1_YhbY"/>
    <property type="match status" value="1"/>
</dbReference>
<evidence type="ECO:0000313" key="4">
    <source>
        <dbReference type="EMBL" id="OFI48947.1"/>
    </source>
</evidence>
<dbReference type="GO" id="GO:0003723">
    <property type="term" value="F:RNA binding"/>
    <property type="evidence" value="ECO:0007669"/>
    <property type="project" value="UniProtKB-UniRule"/>
</dbReference>
<feature type="domain" description="CRM" evidence="3">
    <location>
        <begin position="1"/>
        <end position="96"/>
    </location>
</feature>
<name>A0A1E8GL92_9LACT</name>
<dbReference type="SUPFAM" id="SSF75471">
    <property type="entry name" value="YhbY-like"/>
    <property type="match status" value="1"/>
</dbReference>
<evidence type="ECO:0000313" key="5">
    <source>
        <dbReference type="Proteomes" id="UP000178622"/>
    </source>
</evidence>
<reference evidence="5" key="1">
    <citation type="submission" date="2016-09" db="EMBL/GenBank/DDBJ databases">
        <title>Draft genome sequence of a novel species of the family Streptococcaceae isolated from flowers.</title>
        <authorList>
            <person name="Chuah L.-O."/>
            <person name="Yap K.-P."/>
            <person name="Thong K.L."/>
            <person name="Liong M.T."/>
            <person name="Ahmad R."/>
            <person name="Rusul G."/>
        </authorList>
    </citation>
    <scope>NUCLEOTIDE SEQUENCE [LARGE SCALE GENOMIC DNA]</scope>
    <source>
        <strain evidence="5">DF1</strain>
    </source>
</reference>
<gene>
    <name evidence="4" type="ORF">BG261_04610</name>
</gene>
<proteinExistence type="predicted"/>